<dbReference type="NCBIfam" id="TIGR00589">
    <property type="entry name" value="ogt"/>
    <property type="match status" value="1"/>
</dbReference>
<evidence type="ECO:0000256" key="6">
    <source>
        <dbReference type="ARBA" id="ARBA00022763"/>
    </source>
</evidence>
<keyword evidence="5 10" id="KW-0808">Transferase</keyword>
<dbReference type="SUPFAM" id="SSF46767">
    <property type="entry name" value="Methylated DNA-protein cysteine methyltransferase, C-terminal domain"/>
    <property type="match status" value="1"/>
</dbReference>
<feature type="domain" description="Methylated-DNA-[protein]-cysteine S-methyltransferase DNA binding" evidence="9">
    <location>
        <begin position="83"/>
        <end position="165"/>
    </location>
</feature>
<accession>A0A3M8SC85</accession>
<evidence type="ECO:0000256" key="2">
    <source>
        <dbReference type="ARBA" id="ARBA00008711"/>
    </source>
</evidence>
<keyword evidence="7" id="KW-0234">DNA repair</keyword>
<dbReference type="SUPFAM" id="SSF53155">
    <property type="entry name" value="Methylated DNA-protein cysteine methyltransferase domain"/>
    <property type="match status" value="1"/>
</dbReference>
<dbReference type="InterPro" id="IPR001497">
    <property type="entry name" value="MethylDNA_cys_MeTrfase_AS"/>
</dbReference>
<organism evidence="10">
    <name type="scientific">Acidithiobacillus sulfuriphilus</name>
    <dbReference type="NCBI Taxonomy" id="1867749"/>
    <lineage>
        <taxon>Bacteria</taxon>
        <taxon>Pseudomonadati</taxon>
        <taxon>Pseudomonadota</taxon>
        <taxon>Acidithiobacillia</taxon>
        <taxon>Acidithiobacillales</taxon>
        <taxon>Acidithiobacillaceae</taxon>
        <taxon>Acidithiobacillus</taxon>
    </lineage>
</organism>
<evidence type="ECO:0000256" key="5">
    <source>
        <dbReference type="ARBA" id="ARBA00022679"/>
    </source>
</evidence>
<keyword evidence="4 10" id="KW-0489">Methyltransferase</keyword>
<dbReference type="InterPro" id="IPR014048">
    <property type="entry name" value="MethylDNA_cys_MeTrfase_DNA-bd"/>
</dbReference>
<dbReference type="EC" id="2.1.1.63" evidence="3"/>
<gene>
    <name evidence="10" type="ORF">EC580_00280</name>
</gene>
<evidence type="ECO:0000256" key="8">
    <source>
        <dbReference type="ARBA" id="ARBA00049348"/>
    </source>
</evidence>
<comment type="caution">
    <text evidence="10">The sequence shown here is derived from an EMBL/GenBank/DDBJ whole genome shotgun (WGS) entry which is preliminary data.</text>
</comment>
<dbReference type="EMBL" id="RIZI01000038">
    <property type="protein sequence ID" value="RNF77256.1"/>
    <property type="molecule type" value="Genomic_DNA"/>
</dbReference>
<evidence type="ECO:0000259" key="9">
    <source>
        <dbReference type="Pfam" id="PF01035"/>
    </source>
</evidence>
<evidence type="ECO:0000256" key="4">
    <source>
        <dbReference type="ARBA" id="ARBA00022603"/>
    </source>
</evidence>
<dbReference type="RefSeq" id="WP_123101183.1">
    <property type="nucleotide sequence ID" value="NZ_CP127527.1"/>
</dbReference>
<dbReference type="PANTHER" id="PTHR10815:SF13">
    <property type="entry name" value="METHYLATED-DNA--PROTEIN-CYSTEINE METHYLTRANSFERASE"/>
    <property type="match status" value="1"/>
</dbReference>
<dbReference type="InterPro" id="IPR036217">
    <property type="entry name" value="MethylDNA_cys_MeTrfase_DNAb"/>
</dbReference>
<comment type="catalytic activity">
    <reaction evidence="1">
        <text>a 4-O-methyl-thymidine in DNA + L-cysteinyl-[protein] = a thymidine in DNA + S-methyl-L-cysteinyl-[protein]</text>
        <dbReference type="Rhea" id="RHEA:53428"/>
        <dbReference type="Rhea" id="RHEA-COMP:10131"/>
        <dbReference type="Rhea" id="RHEA-COMP:10132"/>
        <dbReference type="Rhea" id="RHEA-COMP:13555"/>
        <dbReference type="Rhea" id="RHEA-COMP:13556"/>
        <dbReference type="ChEBI" id="CHEBI:29950"/>
        <dbReference type="ChEBI" id="CHEBI:82612"/>
        <dbReference type="ChEBI" id="CHEBI:137386"/>
        <dbReference type="ChEBI" id="CHEBI:137387"/>
        <dbReference type="EC" id="2.1.1.63"/>
    </reaction>
</comment>
<comment type="catalytic activity">
    <reaction evidence="8">
        <text>a 6-O-methyl-2'-deoxyguanosine in DNA + L-cysteinyl-[protein] = S-methyl-L-cysteinyl-[protein] + a 2'-deoxyguanosine in DNA</text>
        <dbReference type="Rhea" id="RHEA:24000"/>
        <dbReference type="Rhea" id="RHEA-COMP:10131"/>
        <dbReference type="Rhea" id="RHEA-COMP:10132"/>
        <dbReference type="Rhea" id="RHEA-COMP:11367"/>
        <dbReference type="Rhea" id="RHEA-COMP:11368"/>
        <dbReference type="ChEBI" id="CHEBI:29950"/>
        <dbReference type="ChEBI" id="CHEBI:82612"/>
        <dbReference type="ChEBI" id="CHEBI:85445"/>
        <dbReference type="ChEBI" id="CHEBI:85448"/>
        <dbReference type="EC" id="2.1.1.63"/>
    </reaction>
</comment>
<dbReference type="InterPro" id="IPR036631">
    <property type="entry name" value="MGMT_N_sf"/>
</dbReference>
<dbReference type="OrthoDB" id="5295094at2"/>
<dbReference type="Pfam" id="PF01035">
    <property type="entry name" value="DNA_binding_1"/>
    <property type="match status" value="1"/>
</dbReference>
<dbReference type="FunFam" id="1.10.10.10:FF:000214">
    <property type="entry name" value="Methylated-DNA--protein-cysteine methyltransferase"/>
    <property type="match status" value="1"/>
</dbReference>
<proteinExistence type="inferred from homology"/>
<evidence type="ECO:0000256" key="3">
    <source>
        <dbReference type="ARBA" id="ARBA00011918"/>
    </source>
</evidence>
<dbReference type="InterPro" id="IPR036388">
    <property type="entry name" value="WH-like_DNA-bd_sf"/>
</dbReference>
<dbReference type="GO" id="GO:0003908">
    <property type="term" value="F:methylated-DNA-[protein]-cysteine S-methyltransferase activity"/>
    <property type="evidence" value="ECO:0007669"/>
    <property type="project" value="UniProtKB-EC"/>
</dbReference>
<name>A0A3M8SC85_9PROT</name>
<sequence length="167" mass="17872">MDSSPRFAASLRALSALRRYGSPLGPLVLGVAHDRVYDLAYGDRPELPPLDGIVRKALDAYFAADPVYLSLLAQITLAPQGTPFQQQVWRMLLRIPWGQTQTYGALAAVLPSAAQAVGQACKANPIAVLIPCHRVVAVSGLGGYGGARGGTDWERKGWLLRHEGALV</sequence>
<evidence type="ECO:0000256" key="1">
    <source>
        <dbReference type="ARBA" id="ARBA00001286"/>
    </source>
</evidence>
<dbReference type="PANTHER" id="PTHR10815">
    <property type="entry name" value="METHYLATED-DNA--PROTEIN-CYSTEINE METHYLTRANSFERASE"/>
    <property type="match status" value="1"/>
</dbReference>
<dbReference type="AlphaFoldDB" id="A0A3M8SC85"/>
<dbReference type="GO" id="GO:0032259">
    <property type="term" value="P:methylation"/>
    <property type="evidence" value="ECO:0007669"/>
    <property type="project" value="UniProtKB-KW"/>
</dbReference>
<reference evidence="10" key="1">
    <citation type="submission" date="2018-10" db="EMBL/GenBank/DDBJ databases">
        <title>Acidithiobacillus sulfuriphilus sp. nov.: an extremely acidophilic sulfur-oxidizing chemolithotroph isolated from a neutral pH environment.</title>
        <authorList>
            <person name="Falagan C."/>
            <person name="Moya-Beltran A."/>
            <person name="Quatrini R."/>
            <person name="Johnson D.B."/>
        </authorList>
    </citation>
    <scope>NUCLEOTIDE SEQUENCE [LARGE SCALE GENOMIC DNA]</scope>
    <source>
        <strain evidence="10">CJ-2</strain>
    </source>
</reference>
<protein>
    <recommendedName>
        <fullName evidence="3">methylated-DNA--[protein]-cysteine S-methyltransferase</fullName>
        <ecNumber evidence="3">2.1.1.63</ecNumber>
    </recommendedName>
</protein>
<evidence type="ECO:0000313" key="10">
    <source>
        <dbReference type="EMBL" id="RNF77256.1"/>
    </source>
</evidence>
<evidence type="ECO:0000256" key="7">
    <source>
        <dbReference type="ARBA" id="ARBA00023204"/>
    </source>
</evidence>
<dbReference type="PROSITE" id="PS00374">
    <property type="entry name" value="MGMT"/>
    <property type="match status" value="1"/>
</dbReference>
<dbReference type="CDD" id="cd06445">
    <property type="entry name" value="ATase"/>
    <property type="match status" value="1"/>
</dbReference>
<dbReference type="GO" id="GO:0006281">
    <property type="term" value="P:DNA repair"/>
    <property type="evidence" value="ECO:0007669"/>
    <property type="project" value="UniProtKB-KW"/>
</dbReference>
<dbReference type="Gene3D" id="1.10.10.10">
    <property type="entry name" value="Winged helix-like DNA-binding domain superfamily/Winged helix DNA-binding domain"/>
    <property type="match status" value="1"/>
</dbReference>
<keyword evidence="6" id="KW-0227">DNA damage</keyword>
<comment type="similarity">
    <text evidence="2">Belongs to the MGMT family.</text>
</comment>